<name>A0A8K0RWV9_9HYPO</name>
<protein>
    <submittedName>
        <fullName evidence="2">Uncharacterized protein</fullName>
    </submittedName>
</protein>
<sequence>MLSQWNWDALRCQDRSRGSHLGSEIDISGTSVVQKWLIVVWAICRYQRYLPPSLLVEPACATPPQCEAIFERRHRTQSMKSGSIKTLTPSPPMMFVMSILVSHSLIHPSVKFILENYVLRTYGRVVGSISAYRPDGFRVHDQDLALSGSSADDPVLMKMQMKRKEECRGGRSDANLNNLQTLRKSTTSNIIPAPQIIHTATFFTQTQRYLLKEASVNPSPSMMLSPDTYLVFAHKSFSPPQHQWCPTKATTHQPTRPWQSNPQA</sequence>
<dbReference type="EMBL" id="JAGPXF010000005">
    <property type="protein sequence ID" value="KAH7242584.1"/>
    <property type="molecule type" value="Genomic_DNA"/>
</dbReference>
<evidence type="ECO:0000313" key="3">
    <source>
        <dbReference type="Proteomes" id="UP000813427"/>
    </source>
</evidence>
<proteinExistence type="predicted"/>
<gene>
    <name evidence="2" type="ORF">BKA59DRAFT_557446</name>
</gene>
<dbReference type="AlphaFoldDB" id="A0A8K0RWV9"/>
<dbReference type="OrthoDB" id="10570069at2759"/>
<accession>A0A8K0RWV9</accession>
<comment type="caution">
    <text evidence="2">The sequence shown here is derived from an EMBL/GenBank/DDBJ whole genome shotgun (WGS) entry which is preliminary data.</text>
</comment>
<feature type="region of interest" description="Disordered" evidence="1">
    <location>
        <begin position="243"/>
        <end position="264"/>
    </location>
</feature>
<dbReference type="Proteomes" id="UP000813427">
    <property type="component" value="Unassembled WGS sequence"/>
</dbReference>
<keyword evidence="3" id="KW-1185">Reference proteome</keyword>
<evidence type="ECO:0000313" key="2">
    <source>
        <dbReference type="EMBL" id="KAH7242584.1"/>
    </source>
</evidence>
<evidence type="ECO:0000256" key="1">
    <source>
        <dbReference type="SAM" id="MobiDB-lite"/>
    </source>
</evidence>
<feature type="compositionally biased region" description="Polar residues" evidence="1">
    <location>
        <begin position="248"/>
        <end position="264"/>
    </location>
</feature>
<reference evidence="2" key="1">
    <citation type="journal article" date="2021" name="Nat. Commun.">
        <title>Genetic determinants of endophytism in the Arabidopsis root mycobiome.</title>
        <authorList>
            <person name="Mesny F."/>
            <person name="Miyauchi S."/>
            <person name="Thiergart T."/>
            <person name="Pickel B."/>
            <person name="Atanasova L."/>
            <person name="Karlsson M."/>
            <person name="Huettel B."/>
            <person name="Barry K.W."/>
            <person name="Haridas S."/>
            <person name="Chen C."/>
            <person name="Bauer D."/>
            <person name="Andreopoulos W."/>
            <person name="Pangilinan J."/>
            <person name="LaButti K."/>
            <person name="Riley R."/>
            <person name="Lipzen A."/>
            <person name="Clum A."/>
            <person name="Drula E."/>
            <person name="Henrissat B."/>
            <person name="Kohler A."/>
            <person name="Grigoriev I.V."/>
            <person name="Martin F.M."/>
            <person name="Hacquard S."/>
        </authorList>
    </citation>
    <scope>NUCLEOTIDE SEQUENCE</scope>
    <source>
        <strain evidence="2">MPI-SDFR-AT-0068</strain>
    </source>
</reference>
<organism evidence="2 3">
    <name type="scientific">Fusarium tricinctum</name>
    <dbReference type="NCBI Taxonomy" id="61284"/>
    <lineage>
        <taxon>Eukaryota</taxon>
        <taxon>Fungi</taxon>
        <taxon>Dikarya</taxon>
        <taxon>Ascomycota</taxon>
        <taxon>Pezizomycotina</taxon>
        <taxon>Sordariomycetes</taxon>
        <taxon>Hypocreomycetidae</taxon>
        <taxon>Hypocreales</taxon>
        <taxon>Nectriaceae</taxon>
        <taxon>Fusarium</taxon>
        <taxon>Fusarium tricinctum species complex</taxon>
    </lineage>
</organism>